<accession>A0AAE6BRZ9</accession>
<evidence type="ECO:0000313" key="1">
    <source>
        <dbReference type="EMBL" id="QCM01963.1"/>
    </source>
</evidence>
<proteinExistence type="predicted"/>
<dbReference type="Proteomes" id="UP000298646">
    <property type="component" value="Chromosome linear"/>
</dbReference>
<dbReference type="AlphaFoldDB" id="A0AAE6BRZ9"/>
<name>A0AAE6BRZ9_AGRTU</name>
<dbReference type="EMBL" id="CP039908">
    <property type="protein sequence ID" value="QCM01963.1"/>
    <property type="molecule type" value="Genomic_DNA"/>
</dbReference>
<gene>
    <name evidence="1" type="ORF">CFBP6624_17220</name>
</gene>
<dbReference type="RefSeq" id="WP_137086626.1">
    <property type="nucleotide sequence ID" value="NZ_CP039908.1"/>
</dbReference>
<sequence length="62" mass="6918">MPETDRRKDESAILSDNYSQVVTGVESCQARVGKIDSAKGSKKFLPVEISPCGYRRFYFAGK</sequence>
<reference evidence="1 2" key="1">
    <citation type="submission" date="2019-04" db="EMBL/GenBank/DDBJ databases">
        <title>Complete genome sequence of Agrobacterium tumefaciens CFBP6624.</title>
        <authorList>
            <person name="Haryono M."/>
            <person name="Lin Y.-C."/>
            <person name="Lai E.-M."/>
            <person name="Kuo C.-H."/>
        </authorList>
    </citation>
    <scope>NUCLEOTIDE SEQUENCE [LARGE SCALE GENOMIC DNA]</scope>
    <source>
        <strain evidence="1 2">CFBP6624</strain>
    </source>
</reference>
<evidence type="ECO:0000313" key="2">
    <source>
        <dbReference type="Proteomes" id="UP000298646"/>
    </source>
</evidence>
<organism evidence="1 2">
    <name type="scientific">Agrobacterium tumefaciens</name>
    <dbReference type="NCBI Taxonomy" id="358"/>
    <lineage>
        <taxon>Bacteria</taxon>
        <taxon>Pseudomonadati</taxon>
        <taxon>Pseudomonadota</taxon>
        <taxon>Alphaproteobacteria</taxon>
        <taxon>Hyphomicrobiales</taxon>
        <taxon>Rhizobiaceae</taxon>
        <taxon>Rhizobium/Agrobacterium group</taxon>
        <taxon>Agrobacterium</taxon>
        <taxon>Agrobacterium tumefaciens complex</taxon>
    </lineage>
</organism>
<protein>
    <submittedName>
        <fullName evidence="1">Uncharacterized protein</fullName>
    </submittedName>
</protein>